<dbReference type="EMBL" id="BMQW01000005">
    <property type="protein sequence ID" value="GGP88921.1"/>
    <property type="molecule type" value="Genomic_DNA"/>
</dbReference>
<reference evidence="3" key="1">
    <citation type="journal article" date="2019" name="Int. J. Syst. Evol. Microbiol.">
        <title>The Global Catalogue of Microorganisms (GCM) 10K type strain sequencing project: providing services to taxonomists for standard genome sequencing and annotation.</title>
        <authorList>
            <consortium name="The Broad Institute Genomics Platform"/>
            <consortium name="The Broad Institute Genome Sequencing Center for Infectious Disease"/>
            <person name="Wu L."/>
            <person name="Ma J."/>
        </authorList>
    </citation>
    <scope>NUCLEOTIDE SEQUENCE [LARGE SCALE GENOMIC DNA]</scope>
    <source>
        <strain evidence="3">JCM 32305</strain>
    </source>
</reference>
<evidence type="ECO:0000313" key="2">
    <source>
        <dbReference type="EMBL" id="GGP88921.1"/>
    </source>
</evidence>
<keyword evidence="3" id="KW-1185">Reference proteome</keyword>
<keyword evidence="1" id="KW-0812">Transmembrane</keyword>
<dbReference type="Proteomes" id="UP000654004">
    <property type="component" value="Unassembled WGS sequence"/>
</dbReference>
<accession>A0ABQ2QQ91</accession>
<organism evidence="2 3">
    <name type="scientific">Shewanella ulleungensis</name>
    <dbReference type="NCBI Taxonomy" id="2282699"/>
    <lineage>
        <taxon>Bacteria</taxon>
        <taxon>Pseudomonadati</taxon>
        <taxon>Pseudomonadota</taxon>
        <taxon>Gammaproteobacteria</taxon>
        <taxon>Alteromonadales</taxon>
        <taxon>Shewanellaceae</taxon>
        <taxon>Shewanella</taxon>
    </lineage>
</organism>
<name>A0ABQ2QQ91_9GAMM</name>
<proteinExistence type="predicted"/>
<comment type="caution">
    <text evidence="2">The sequence shown here is derived from an EMBL/GenBank/DDBJ whole genome shotgun (WGS) entry which is preliminary data.</text>
</comment>
<feature type="transmembrane region" description="Helical" evidence="1">
    <location>
        <begin position="12"/>
        <end position="36"/>
    </location>
</feature>
<keyword evidence="1" id="KW-1133">Transmembrane helix</keyword>
<dbReference type="RefSeq" id="WP_188956460.1">
    <property type="nucleotide sequence ID" value="NZ_BMQW01000005.1"/>
</dbReference>
<keyword evidence="1" id="KW-0472">Membrane</keyword>
<gene>
    <name evidence="2" type="primary">mshF</name>
    <name evidence="2" type="ORF">GCM10009410_23740</name>
</gene>
<evidence type="ECO:0000313" key="3">
    <source>
        <dbReference type="Proteomes" id="UP000654004"/>
    </source>
</evidence>
<evidence type="ECO:0000256" key="1">
    <source>
        <dbReference type="SAM" id="Phobius"/>
    </source>
</evidence>
<sequence>MLSQQKADDDLLSVYGKIVAIIVLLIVLLILGARYINTAPNLTSQSLAFEHNRLLNVLAMVRSQWLTSGRPDKMLLSWYDVAPNVLTNTKGNAGTESSKNGQLSASAQLDYTEADLIGTNNWVKLSPNGWPIVDTYDDQGCKQLWQQLLATSATELSLTVVYQKTEKVCRYVSPNQSSLSYQLQSGRVIFLSAEK</sequence>
<protein>
    <submittedName>
        <fullName evidence="2">MSHA biogenesis protein MshF</fullName>
    </submittedName>
</protein>